<dbReference type="EMBL" id="PYBW01000081">
    <property type="protein sequence ID" value="PYC76758.1"/>
    <property type="molecule type" value="Genomic_DNA"/>
</dbReference>
<comment type="caution">
    <text evidence="1">The sequence shown here is derived from an EMBL/GenBank/DDBJ whole genome shotgun (WGS) entry which is preliminary data.</text>
</comment>
<dbReference type="SUPFAM" id="SSF52540">
    <property type="entry name" value="P-loop containing nucleoside triphosphate hydrolases"/>
    <property type="match status" value="1"/>
</dbReference>
<dbReference type="RefSeq" id="WP_110671513.1">
    <property type="nucleotide sequence ID" value="NZ_PYBW01000081.1"/>
</dbReference>
<name>A0A2V4NM89_9ACTN</name>
<organism evidence="1 2">
    <name type="scientific">Streptomyces tateyamensis</name>
    <dbReference type="NCBI Taxonomy" id="565073"/>
    <lineage>
        <taxon>Bacteria</taxon>
        <taxon>Bacillati</taxon>
        <taxon>Actinomycetota</taxon>
        <taxon>Actinomycetes</taxon>
        <taxon>Kitasatosporales</taxon>
        <taxon>Streptomycetaceae</taxon>
        <taxon>Streptomyces</taxon>
    </lineage>
</organism>
<keyword evidence="2" id="KW-1185">Reference proteome</keyword>
<evidence type="ECO:0000313" key="1">
    <source>
        <dbReference type="EMBL" id="PYC76758.1"/>
    </source>
</evidence>
<evidence type="ECO:0000313" key="2">
    <source>
        <dbReference type="Proteomes" id="UP000248039"/>
    </source>
</evidence>
<dbReference type="CDD" id="cd00882">
    <property type="entry name" value="Ras_like_GTPase"/>
    <property type="match status" value="1"/>
</dbReference>
<gene>
    <name evidence="1" type="ORF">C7C46_21475</name>
</gene>
<protein>
    <submittedName>
        <fullName evidence="1">Uncharacterized protein</fullName>
    </submittedName>
</protein>
<dbReference type="AlphaFoldDB" id="A0A2V4NM89"/>
<reference evidence="1 2" key="1">
    <citation type="submission" date="2018-03" db="EMBL/GenBank/DDBJ databases">
        <title>Bioinformatic expansion and discovery of thiopeptide antibiotics.</title>
        <authorList>
            <person name="Schwalen C.J."/>
            <person name="Hudson G.A."/>
            <person name="Mitchell D.A."/>
        </authorList>
    </citation>
    <scope>NUCLEOTIDE SEQUENCE [LARGE SCALE GENOMIC DNA]</scope>
    <source>
        <strain evidence="1 2">ATCC 21389</strain>
    </source>
</reference>
<dbReference type="Proteomes" id="UP000248039">
    <property type="component" value="Unassembled WGS sequence"/>
</dbReference>
<sequence length="505" mass="54520">MDQLDLAERVALLADGAGADAVAESVRRAARRARAPLGRVAVMGGSRVGKSRLVAVLGEGGWAELAGLELVDTPDWETWPDHPETAALARLVADCDLLVVATEARRALPSTEQARLRALAAQPQTPPLLVLVTKLDEVEDEAPEVLLRVRHLTRTLAPAAQVLPAPQQPPVDDQLAQARAVLAALAGPRDRIARRTVRRHHQLADVCRLIAQAAERALAEAERAEPVRRQALQLWRAQREIARVRWLTLAADLDKRCQALLNLLRDEVERRRVACAAELAGALAEGPDARAFIRLVAVPRVEERLQELQDSIGETVREALSRDADWLGATLLADRPGESGAPELAGASPVPDLERGHALDSRAAQHPDGWDLSRLPDLLGSAIETLLAPHVSDAVAHLAGSAGTALTGSAVSLGNDQRLERVIDDLEHVVRSTFAARLASTEERVRLAYQQLADRAHRRDEQWWQLNTAALSAPPESVQHWQGLAGHAATLGALVDARLATLEGA</sequence>
<accession>A0A2V4NM89</accession>
<dbReference type="InterPro" id="IPR027417">
    <property type="entry name" value="P-loop_NTPase"/>
</dbReference>
<proteinExistence type="predicted"/>
<dbReference type="Gene3D" id="3.40.50.300">
    <property type="entry name" value="P-loop containing nucleotide triphosphate hydrolases"/>
    <property type="match status" value="1"/>
</dbReference>
<dbReference type="OrthoDB" id="3976810at2"/>